<gene>
    <name evidence="1" type="ORF">PVE_P0111</name>
</gene>
<name>A0A1D3K9W3_PSEVE</name>
<dbReference type="Proteomes" id="UP000245431">
    <property type="component" value="Plasmid PVE_plasmid"/>
</dbReference>
<evidence type="ECO:0000313" key="1">
    <source>
        <dbReference type="EMBL" id="SBW85154.1"/>
    </source>
</evidence>
<proteinExistence type="predicted"/>
<sequence length="49" mass="5269">MLGIGLEQRHMLTGSVGLVYEARAPVGGVLHVILIFVEDVTNTNIAAHR</sequence>
<dbReference type="AlphaFoldDB" id="A0A1D3K9W3"/>
<geneLocation type="plasmid" evidence="2">
    <name>pve_Plasmid</name>
</geneLocation>
<evidence type="ECO:0000313" key="2">
    <source>
        <dbReference type="Proteomes" id="UP000245431"/>
    </source>
</evidence>
<accession>A0A1D3K9W3</accession>
<protein>
    <submittedName>
        <fullName evidence="1">Uncharacterized protein</fullName>
    </submittedName>
</protein>
<reference evidence="2" key="1">
    <citation type="submission" date="2016-07" db="EMBL/GenBank/DDBJ databases">
        <authorList>
            <person name="Florea S."/>
            <person name="Webb J.S."/>
            <person name="Jaromczyk J."/>
            <person name="Schardl C.L."/>
        </authorList>
    </citation>
    <scope>NUCLEOTIDE SEQUENCE [LARGE SCALE GENOMIC DNA]</scope>
    <source>
        <strain evidence="2">1YdBTEX2</strain>
        <plasmid evidence="2">Plasmid pve_Plasmid</plasmid>
    </source>
</reference>
<keyword evidence="1" id="KW-0614">Plasmid</keyword>
<organism evidence="1 2">
    <name type="scientific">Pseudomonas veronii 1YdBTEX2</name>
    <dbReference type="NCBI Taxonomy" id="1295141"/>
    <lineage>
        <taxon>Bacteria</taxon>
        <taxon>Pseudomonadati</taxon>
        <taxon>Pseudomonadota</taxon>
        <taxon>Gammaproteobacteria</taxon>
        <taxon>Pseudomonadales</taxon>
        <taxon>Pseudomonadaceae</taxon>
        <taxon>Pseudomonas</taxon>
    </lineage>
</organism>
<dbReference type="EMBL" id="LT599585">
    <property type="protein sequence ID" value="SBW85154.1"/>
    <property type="molecule type" value="Genomic_DNA"/>
</dbReference>